<feature type="compositionally biased region" description="Basic and acidic residues" evidence="1">
    <location>
        <begin position="130"/>
        <end position="140"/>
    </location>
</feature>
<evidence type="ECO:0000256" key="1">
    <source>
        <dbReference type="SAM" id="MobiDB-lite"/>
    </source>
</evidence>
<keyword evidence="3" id="KW-1185">Reference proteome</keyword>
<evidence type="ECO:0000313" key="3">
    <source>
        <dbReference type="Proteomes" id="UP000237968"/>
    </source>
</evidence>
<sequence>MKFPVRREEDPDGESSVHQSHTEIRTGSLHVGVGLVGVRISLNEAQTPADPPSNPRLNAAEPIHAGRMARATPPSLYFPPATAPARSHQHRIERIRTGSLLCTRATRRSGQGVFRDPEGSGRGVFCAPEPHGDPDRESSCGRRSGGRQNFAQRSPKTGCSPLQSPSQRRRTNTRRQDGSRDPAISLFPPATAPARSHQHPRSAASSKSPRETPPAHPRAEPPAPPRSHAPTPGPAPPRSRPASGTRPRASV</sequence>
<feature type="compositionally biased region" description="Pro residues" evidence="1">
    <location>
        <begin position="211"/>
        <end position="239"/>
    </location>
</feature>
<reference evidence="2 3" key="1">
    <citation type="submission" date="2018-03" db="EMBL/GenBank/DDBJ databases">
        <title>Draft Genome Sequences of the Obligatory Marine Myxobacteria Enhygromyxa salina SWB005.</title>
        <authorList>
            <person name="Poehlein A."/>
            <person name="Moghaddam J.A."/>
            <person name="Harms H."/>
            <person name="Alanjari M."/>
            <person name="Koenig G.M."/>
            <person name="Daniel R."/>
            <person name="Schaeberle T.F."/>
        </authorList>
    </citation>
    <scope>NUCLEOTIDE SEQUENCE [LARGE SCALE GENOMIC DNA]</scope>
    <source>
        <strain evidence="2 3">SWB005</strain>
    </source>
</reference>
<evidence type="ECO:0000313" key="2">
    <source>
        <dbReference type="EMBL" id="PRQ02187.1"/>
    </source>
</evidence>
<dbReference type="Proteomes" id="UP000237968">
    <property type="component" value="Unassembled WGS sequence"/>
</dbReference>
<feature type="region of interest" description="Disordered" evidence="1">
    <location>
        <begin position="1"/>
        <end position="30"/>
    </location>
</feature>
<proteinExistence type="predicted"/>
<name>A0A2S9YAP9_9BACT</name>
<comment type="caution">
    <text evidence="2">The sequence shown here is derived from an EMBL/GenBank/DDBJ whole genome shotgun (WGS) entry which is preliminary data.</text>
</comment>
<protein>
    <submittedName>
        <fullName evidence="2">Uncharacterized protein</fullName>
    </submittedName>
</protein>
<organism evidence="2 3">
    <name type="scientific">Enhygromyxa salina</name>
    <dbReference type="NCBI Taxonomy" id="215803"/>
    <lineage>
        <taxon>Bacteria</taxon>
        <taxon>Pseudomonadati</taxon>
        <taxon>Myxococcota</taxon>
        <taxon>Polyangia</taxon>
        <taxon>Nannocystales</taxon>
        <taxon>Nannocystaceae</taxon>
        <taxon>Enhygromyxa</taxon>
    </lineage>
</organism>
<dbReference type="AlphaFoldDB" id="A0A2S9YAP9"/>
<feature type="region of interest" description="Disordered" evidence="1">
    <location>
        <begin position="107"/>
        <end position="251"/>
    </location>
</feature>
<accession>A0A2S9YAP9</accession>
<dbReference type="EMBL" id="PVNK01000126">
    <property type="protein sequence ID" value="PRQ02187.1"/>
    <property type="molecule type" value="Genomic_DNA"/>
</dbReference>
<feature type="compositionally biased region" description="Polar residues" evidence="1">
    <location>
        <begin position="149"/>
        <end position="166"/>
    </location>
</feature>
<feature type="compositionally biased region" description="Low complexity" evidence="1">
    <location>
        <begin position="240"/>
        <end position="251"/>
    </location>
</feature>
<gene>
    <name evidence="2" type="ORF">ENSA5_25220</name>
</gene>